<dbReference type="Proteomes" id="UP000886998">
    <property type="component" value="Unassembled WGS sequence"/>
</dbReference>
<feature type="compositionally biased region" description="Basic residues" evidence="1">
    <location>
        <begin position="131"/>
        <end position="149"/>
    </location>
</feature>
<dbReference type="AlphaFoldDB" id="A0A8X6YHE3"/>
<organism evidence="2 3">
    <name type="scientific">Trichonephila inaurata madagascariensis</name>
    <dbReference type="NCBI Taxonomy" id="2747483"/>
    <lineage>
        <taxon>Eukaryota</taxon>
        <taxon>Metazoa</taxon>
        <taxon>Ecdysozoa</taxon>
        <taxon>Arthropoda</taxon>
        <taxon>Chelicerata</taxon>
        <taxon>Arachnida</taxon>
        <taxon>Araneae</taxon>
        <taxon>Araneomorphae</taxon>
        <taxon>Entelegynae</taxon>
        <taxon>Araneoidea</taxon>
        <taxon>Nephilidae</taxon>
        <taxon>Trichonephila</taxon>
        <taxon>Trichonephila inaurata</taxon>
    </lineage>
</organism>
<feature type="compositionally biased region" description="Basic and acidic residues" evidence="1">
    <location>
        <begin position="1"/>
        <end position="57"/>
    </location>
</feature>
<comment type="caution">
    <text evidence="2">The sequence shown here is derived from an EMBL/GenBank/DDBJ whole genome shotgun (WGS) entry which is preliminary data.</text>
</comment>
<evidence type="ECO:0000313" key="2">
    <source>
        <dbReference type="EMBL" id="GFY70753.1"/>
    </source>
</evidence>
<keyword evidence="3" id="KW-1185">Reference proteome</keyword>
<sequence>MEERPERENLRKHHTEAFKRPTREESEKRQNAGGRHRENLERKLHQSVEKGKKERGTGKPSSKQHTGDSESEERKRRSGGRLNVLIDHAYHLHCLLVKKRTSDGRKDLNEKNLRKHHTRSIQNDPQGRIEKRPKRRGGRTREKSKKGKSPPKVEQEKGGKTR</sequence>
<feature type="region of interest" description="Disordered" evidence="1">
    <location>
        <begin position="97"/>
        <end position="162"/>
    </location>
</feature>
<proteinExistence type="predicted"/>
<feature type="compositionally biased region" description="Basic and acidic residues" evidence="1">
    <location>
        <begin position="151"/>
        <end position="162"/>
    </location>
</feature>
<evidence type="ECO:0000313" key="3">
    <source>
        <dbReference type="Proteomes" id="UP000886998"/>
    </source>
</evidence>
<feature type="compositionally biased region" description="Basic and acidic residues" evidence="1">
    <location>
        <begin position="100"/>
        <end position="112"/>
    </location>
</feature>
<protein>
    <submittedName>
        <fullName evidence="2">Uncharacterized protein</fullName>
    </submittedName>
</protein>
<feature type="compositionally biased region" description="Basic and acidic residues" evidence="1">
    <location>
        <begin position="65"/>
        <end position="75"/>
    </location>
</feature>
<dbReference type="EMBL" id="BMAV01018396">
    <property type="protein sequence ID" value="GFY70753.1"/>
    <property type="molecule type" value="Genomic_DNA"/>
</dbReference>
<reference evidence="2" key="1">
    <citation type="submission" date="2020-08" db="EMBL/GenBank/DDBJ databases">
        <title>Multicomponent nature underlies the extraordinary mechanical properties of spider dragline silk.</title>
        <authorList>
            <person name="Kono N."/>
            <person name="Nakamura H."/>
            <person name="Mori M."/>
            <person name="Yoshida Y."/>
            <person name="Ohtoshi R."/>
            <person name="Malay A.D."/>
            <person name="Moran D.A.P."/>
            <person name="Tomita M."/>
            <person name="Numata K."/>
            <person name="Arakawa K."/>
        </authorList>
    </citation>
    <scope>NUCLEOTIDE SEQUENCE</scope>
</reference>
<evidence type="ECO:0000256" key="1">
    <source>
        <dbReference type="SAM" id="MobiDB-lite"/>
    </source>
</evidence>
<gene>
    <name evidence="2" type="ORF">TNIN_27821</name>
</gene>
<name>A0A8X6YHE3_9ARAC</name>
<accession>A0A8X6YHE3</accession>
<feature type="region of interest" description="Disordered" evidence="1">
    <location>
        <begin position="1"/>
        <end position="82"/>
    </location>
</feature>